<dbReference type="Pfam" id="PF00149">
    <property type="entry name" value="Metallophos"/>
    <property type="match status" value="1"/>
</dbReference>
<dbReference type="Gramene" id="AUR62027360-RA">
    <property type="protein sequence ID" value="AUR62027360-RA:cds"/>
    <property type="gene ID" value="AUR62027360"/>
</dbReference>
<evidence type="ECO:0000259" key="14">
    <source>
        <dbReference type="Pfam" id="PF16656"/>
    </source>
</evidence>
<dbReference type="PANTHER" id="PTHR47932">
    <property type="entry name" value="ATPASE EXPRESSION PROTEIN 3"/>
    <property type="match status" value="1"/>
</dbReference>
<dbReference type="FunFam" id="1.25.40.10:FF:000530">
    <property type="entry name" value="Pentatricopeptide repeat-containing protein At1g74850, chloroplastic"/>
    <property type="match status" value="1"/>
</dbReference>
<accession>A0A803MD17</accession>
<proteinExistence type="inferred from homology"/>
<dbReference type="GO" id="GO:0003993">
    <property type="term" value="F:acid phosphatase activity"/>
    <property type="evidence" value="ECO:0007669"/>
    <property type="project" value="UniProtKB-EC"/>
</dbReference>
<dbReference type="OMA" id="NRMISEN"/>
<dbReference type="InterPro" id="IPR011990">
    <property type="entry name" value="TPR-like_helical_dom_sf"/>
</dbReference>
<comment type="similarity">
    <text evidence="3">Belongs to the PPR family. P subfamily.</text>
</comment>
<evidence type="ECO:0000256" key="4">
    <source>
        <dbReference type="ARBA" id="ARBA00008723"/>
    </source>
</evidence>
<evidence type="ECO:0000256" key="7">
    <source>
        <dbReference type="ARBA" id="ARBA00022833"/>
    </source>
</evidence>
<dbReference type="InterPro" id="IPR041792">
    <property type="entry name" value="MPP_PAP"/>
</dbReference>
<evidence type="ECO:0000256" key="9">
    <source>
        <dbReference type="PROSITE-ProRule" id="PRU00708"/>
    </source>
</evidence>
<dbReference type="InterPro" id="IPR008963">
    <property type="entry name" value="Purple_acid_Pase-like_N"/>
</dbReference>
<evidence type="ECO:0000256" key="8">
    <source>
        <dbReference type="ARBA" id="ARBA00023180"/>
    </source>
</evidence>
<dbReference type="PANTHER" id="PTHR47932:SF44">
    <property type="entry name" value="MIOREX COMPLEX COMPONENT 1"/>
    <property type="match status" value="1"/>
</dbReference>
<keyword evidence="6" id="KW-0677">Repeat</keyword>
<dbReference type="PROSITE" id="PS51375">
    <property type="entry name" value="PPR"/>
    <property type="match status" value="13"/>
</dbReference>
<feature type="repeat" description="PPR" evidence="9">
    <location>
        <begin position="255"/>
        <end position="290"/>
    </location>
</feature>
<feature type="repeat" description="PPR" evidence="9">
    <location>
        <begin position="676"/>
        <end position="710"/>
    </location>
</feature>
<organism evidence="15 16">
    <name type="scientific">Chenopodium quinoa</name>
    <name type="common">Quinoa</name>
    <dbReference type="NCBI Taxonomy" id="63459"/>
    <lineage>
        <taxon>Eukaryota</taxon>
        <taxon>Viridiplantae</taxon>
        <taxon>Streptophyta</taxon>
        <taxon>Embryophyta</taxon>
        <taxon>Tracheophyta</taxon>
        <taxon>Spermatophyta</taxon>
        <taxon>Magnoliopsida</taxon>
        <taxon>eudicotyledons</taxon>
        <taxon>Gunneridae</taxon>
        <taxon>Pentapetalae</taxon>
        <taxon>Caryophyllales</taxon>
        <taxon>Chenopodiaceae</taxon>
        <taxon>Chenopodioideae</taxon>
        <taxon>Atripliceae</taxon>
        <taxon>Chenopodium</taxon>
    </lineage>
</organism>
<protein>
    <recommendedName>
        <fullName evidence="10">Purple acid phosphatase</fullName>
        <ecNumber evidence="10">3.1.3.2</ecNumber>
    </recommendedName>
</protein>
<comment type="catalytic activity">
    <reaction evidence="10">
        <text>a phosphate monoester + H2O = an alcohol + phosphate</text>
        <dbReference type="Rhea" id="RHEA:15017"/>
        <dbReference type="ChEBI" id="CHEBI:15377"/>
        <dbReference type="ChEBI" id="CHEBI:30879"/>
        <dbReference type="ChEBI" id="CHEBI:43474"/>
        <dbReference type="ChEBI" id="CHEBI:67140"/>
        <dbReference type="EC" id="3.1.3.2"/>
    </reaction>
</comment>
<dbReference type="NCBIfam" id="TIGR00756">
    <property type="entry name" value="PPR"/>
    <property type="match status" value="12"/>
</dbReference>
<dbReference type="Proteomes" id="UP000596660">
    <property type="component" value="Unplaced"/>
</dbReference>
<feature type="region of interest" description="Disordered" evidence="11">
    <location>
        <begin position="844"/>
        <end position="863"/>
    </location>
</feature>
<feature type="repeat" description="PPR" evidence="9">
    <location>
        <begin position="326"/>
        <end position="360"/>
    </location>
</feature>
<feature type="compositionally biased region" description="Polar residues" evidence="11">
    <location>
        <begin position="846"/>
        <end position="863"/>
    </location>
</feature>
<feature type="repeat" description="PPR" evidence="9">
    <location>
        <begin position="641"/>
        <end position="675"/>
    </location>
</feature>
<sequence>MAEKLAIPLLPLAPFPNTPTHRHHSLSSPPPPPSVLPQSSSSFPLKPIIKQPQDSNFINTRHRSSSALNPSLLRLPRRHRRLGKHRDPNKGKPWTHHSLSPQGQQIFQILVGTDLHSSNLGCILIRLFENQGICENQEVGSLGLWSVNADILGIIKGLGFLGKCDLAFRVFNWVRSRNDYQNLLDGPVVAAMISILGKEGRVSIAACLFDELDKDGFDIDVYAYTAMVSAYASNGRYREAVTIFKKMEDVGCKPTLVTYNVILNVYGKMGMPWITVAKVIDNMKRDGIAPDLYTYNTLISCCRRGSLYEEAAGVFEEMKLAGFVPDNVTYNVLLDVYGKSRRPEEAMGVLREMEIRGYAPSDVTFNSLISAYVRGGLLEEAMVIKAQMVKKGIKPDVFTYTTLFSGFEKAGKDECAMKVFEEMRSAGCKPNICTFNALIKMHGNRKRFSEMMRTFEEMKHCNCSPDIVTWNSLLAVFGQNGMDTEVSSLFSEMKKAGFVPERDTFNTLISAYSRCGSFKKSLAVYKMMLETGVMPDLSTYNAILAALARGGLWEESEKVLTEMRSGQCKPNELSYSCLLHAYANGKQTERMCTLAEEVYSGEITLHPVLLKTLVLVNSKTGLLVETERAFQELRRRGYSMDITTLNSLVSIYGRRQMVKKVNEILDFMKQSQFTPSLTTYNSLMYMYSRSGSFLRAEEILEEIASNGLQPDIISYNTVIYAYCKNGRLRDACRIFSEMRCSGIIPDVITYNIFIAYYAANDMFLEAIDMIRYEAAMFVNNLRKLDPYLQRDEELRSIGQEADFLNWTADEKFSFCHFQEWNPWTAALHPSHLTCDVVSNIRPPPQETRSITTDSHSSTTPQQVHISMVGRDHMRISWITKKPAPSKVEYGMSSAEYDSYAIGSCTSYRYFLYKSGHIHEVVIGPLNPNTVYYYRCSGHSSREFNFKTTPPQLPLKFIVIGDLGQTKWTESTLQHISQVEYDMLLLPGDLSYADFWQPYWDSFGRLVETLASQRPWMVTIGNHEVEKIPIIHPTPFTSYNARWHMPFEESESPSNLYYSFDVASEVHVIMLGSYTDFDQGSSQYTWLEGDLKKVNRKKTSWVIVVLHTPWYNSNMAHVGEYESVDMRKAMEQLLYDARVDIVFAGHVHAYERFTIGDGGNREGLARKFMDPKPEISIYREASFGHGQLQVVNSTHAQWTWHRNEDNLPKAADSVWLTSLISDLDCKPQ</sequence>
<feature type="domain" description="Calcineurin-like phosphoesterase" evidence="12">
    <location>
        <begin position="954"/>
        <end position="1149"/>
    </location>
</feature>
<evidence type="ECO:0000256" key="2">
    <source>
        <dbReference type="ARBA" id="ARBA00001962"/>
    </source>
</evidence>
<dbReference type="CDD" id="cd00839">
    <property type="entry name" value="MPP_PAPs"/>
    <property type="match status" value="1"/>
</dbReference>
<dbReference type="Pfam" id="PF13812">
    <property type="entry name" value="PPR_3"/>
    <property type="match status" value="5"/>
</dbReference>
<evidence type="ECO:0000256" key="3">
    <source>
        <dbReference type="ARBA" id="ARBA00007626"/>
    </source>
</evidence>
<comment type="cofactor">
    <cofactor evidence="1">
        <name>Zn(2+)</name>
        <dbReference type="ChEBI" id="CHEBI:29105"/>
    </cofactor>
</comment>
<dbReference type="InterPro" id="IPR015914">
    <property type="entry name" value="PAPs_N"/>
</dbReference>
<evidence type="ECO:0000256" key="10">
    <source>
        <dbReference type="RuleBase" id="RU361203"/>
    </source>
</evidence>
<evidence type="ECO:0000313" key="15">
    <source>
        <dbReference type="EnsemblPlants" id="AUR62027360-RA:cds"/>
    </source>
</evidence>
<reference evidence="15" key="2">
    <citation type="submission" date="2021-03" db="UniProtKB">
        <authorList>
            <consortium name="EnsemblPlants"/>
        </authorList>
    </citation>
    <scope>IDENTIFICATION</scope>
</reference>
<dbReference type="Pfam" id="PF13041">
    <property type="entry name" value="PPR_2"/>
    <property type="match status" value="2"/>
</dbReference>
<dbReference type="GO" id="GO:0046872">
    <property type="term" value="F:metal ion binding"/>
    <property type="evidence" value="ECO:0007669"/>
    <property type="project" value="InterPro"/>
</dbReference>
<evidence type="ECO:0000256" key="1">
    <source>
        <dbReference type="ARBA" id="ARBA00001947"/>
    </source>
</evidence>
<feature type="region of interest" description="Disordered" evidence="11">
    <location>
        <begin position="16"/>
        <end position="46"/>
    </location>
</feature>
<keyword evidence="7" id="KW-0862">Zinc</keyword>
<evidence type="ECO:0000256" key="11">
    <source>
        <dbReference type="SAM" id="MobiDB-lite"/>
    </source>
</evidence>
<evidence type="ECO:0000259" key="12">
    <source>
        <dbReference type="Pfam" id="PF00149"/>
    </source>
</evidence>
<dbReference type="AlphaFoldDB" id="A0A803MD17"/>
<dbReference type="Pfam" id="PF16656">
    <property type="entry name" value="Pur_ac_phosph_N"/>
    <property type="match status" value="1"/>
</dbReference>
<feature type="repeat" description="PPR" evidence="9">
    <location>
        <begin position="291"/>
        <end position="325"/>
    </location>
</feature>
<feature type="repeat" description="PPR" evidence="9">
    <location>
        <begin position="431"/>
        <end position="465"/>
    </location>
</feature>
<feature type="repeat" description="PPR" evidence="9">
    <location>
        <begin position="466"/>
        <end position="500"/>
    </location>
</feature>
<evidence type="ECO:0000313" key="16">
    <source>
        <dbReference type="Proteomes" id="UP000596660"/>
    </source>
</evidence>
<keyword evidence="10" id="KW-0378">Hydrolase</keyword>
<feature type="region of interest" description="Disordered" evidence="11">
    <location>
        <begin position="77"/>
        <end position="98"/>
    </location>
</feature>
<dbReference type="EnsemblPlants" id="AUR62027360-RA">
    <property type="protein sequence ID" value="AUR62027360-RA:cds"/>
    <property type="gene ID" value="AUR62027360"/>
</dbReference>
<dbReference type="InterPro" id="IPR029052">
    <property type="entry name" value="Metallo-depent_PP-like"/>
</dbReference>
<evidence type="ECO:0000256" key="5">
    <source>
        <dbReference type="ARBA" id="ARBA00022729"/>
    </source>
</evidence>
<evidence type="ECO:0000256" key="6">
    <source>
        <dbReference type="ARBA" id="ARBA00022737"/>
    </source>
</evidence>
<reference evidence="15" key="1">
    <citation type="journal article" date="2017" name="Nature">
        <title>The genome of Chenopodium quinoa.</title>
        <authorList>
            <person name="Jarvis D.E."/>
            <person name="Ho Y.S."/>
            <person name="Lightfoot D.J."/>
            <person name="Schmoeckel S.M."/>
            <person name="Li B."/>
            <person name="Borm T.J.A."/>
            <person name="Ohyanagi H."/>
            <person name="Mineta K."/>
            <person name="Michell C.T."/>
            <person name="Saber N."/>
            <person name="Kharbatia N.M."/>
            <person name="Rupper R.R."/>
            <person name="Sharp A.R."/>
            <person name="Dally N."/>
            <person name="Boughton B.A."/>
            <person name="Woo Y.H."/>
            <person name="Gao G."/>
            <person name="Schijlen E.G.W.M."/>
            <person name="Guo X."/>
            <person name="Momin A.A."/>
            <person name="Negrao S."/>
            <person name="Al-Babili S."/>
            <person name="Gehring C."/>
            <person name="Roessner U."/>
            <person name="Jung C."/>
            <person name="Murphy K."/>
            <person name="Arold S.T."/>
            <person name="Gojobori T."/>
            <person name="van der Linden C.G."/>
            <person name="van Loo E.N."/>
            <person name="Jellen E.N."/>
            <person name="Maughan P.J."/>
            <person name="Tester M."/>
        </authorList>
    </citation>
    <scope>NUCLEOTIDE SEQUENCE [LARGE SCALE GENOMIC DNA]</scope>
    <source>
        <strain evidence="15">cv. PI 614886</strain>
    </source>
</reference>
<feature type="domain" description="Purple acid phosphatase C-terminal" evidence="13">
    <location>
        <begin position="1153"/>
        <end position="1205"/>
    </location>
</feature>
<feature type="compositionally biased region" description="Low complexity" evidence="11">
    <location>
        <begin position="36"/>
        <end position="45"/>
    </location>
</feature>
<keyword evidence="5" id="KW-0732">Signal</keyword>
<dbReference type="Gene3D" id="1.25.40.10">
    <property type="entry name" value="Tetratricopeptide repeat domain"/>
    <property type="match status" value="6"/>
</dbReference>
<comment type="cofactor">
    <cofactor evidence="2">
        <name>Fe cation</name>
        <dbReference type="ChEBI" id="CHEBI:24875"/>
    </cofactor>
</comment>
<dbReference type="SUPFAM" id="SSF49363">
    <property type="entry name" value="Purple acid phosphatase, N-terminal domain"/>
    <property type="match status" value="1"/>
</dbReference>
<keyword evidence="16" id="KW-1185">Reference proteome</keyword>
<dbReference type="InterPro" id="IPR025733">
    <property type="entry name" value="PAPs_C"/>
</dbReference>
<dbReference type="InterPro" id="IPR002885">
    <property type="entry name" value="PPR_rpt"/>
</dbReference>
<keyword evidence="8" id="KW-0325">Glycoprotein</keyword>
<feature type="repeat" description="PPR" evidence="9">
    <location>
        <begin position="536"/>
        <end position="570"/>
    </location>
</feature>
<comment type="similarity">
    <text evidence="4 10">Belongs to the metallophosphoesterase superfamily. Purple acid phosphatase family.</text>
</comment>
<feature type="domain" description="Purple acid phosphatase N-terminal" evidence="14">
    <location>
        <begin position="860"/>
        <end position="947"/>
    </location>
</feature>
<name>A0A803MD17_CHEQI</name>
<feature type="repeat" description="PPR" evidence="9">
    <location>
        <begin position="220"/>
        <end position="254"/>
    </location>
</feature>
<dbReference type="Gene3D" id="2.60.40.380">
    <property type="entry name" value="Purple acid phosphatase-like, N-terminal"/>
    <property type="match status" value="1"/>
</dbReference>
<dbReference type="SUPFAM" id="SSF56300">
    <property type="entry name" value="Metallo-dependent phosphatases"/>
    <property type="match status" value="1"/>
</dbReference>
<dbReference type="Pfam" id="PF14008">
    <property type="entry name" value="Metallophos_C"/>
    <property type="match status" value="1"/>
</dbReference>
<evidence type="ECO:0000259" key="13">
    <source>
        <dbReference type="Pfam" id="PF14008"/>
    </source>
</evidence>
<dbReference type="EC" id="3.1.3.2" evidence="10"/>
<feature type="repeat" description="PPR" evidence="9">
    <location>
        <begin position="361"/>
        <end position="395"/>
    </location>
</feature>
<feature type="repeat" description="PPR" evidence="9">
    <location>
        <begin position="711"/>
        <end position="745"/>
    </location>
</feature>
<feature type="repeat" description="PPR" evidence="9">
    <location>
        <begin position="396"/>
        <end position="430"/>
    </location>
</feature>
<feature type="repeat" description="PPR" evidence="9">
    <location>
        <begin position="501"/>
        <end position="535"/>
    </location>
</feature>
<dbReference type="Gene3D" id="3.60.21.10">
    <property type="match status" value="1"/>
</dbReference>
<dbReference type="InterPro" id="IPR004843">
    <property type="entry name" value="Calcineurin-like_PHP"/>
</dbReference>